<dbReference type="Proteomes" id="UP000578449">
    <property type="component" value="Unassembled WGS sequence"/>
</dbReference>
<dbReference type="Gene3D" id="3.90.180.10">
    <property type="entry name" value="Medium-chain alcohol dehydrogenases, catalytic domain"/>
    <property type="match status" value="1"/>
</dbReference>
<dbReference type="Pfam" id="PF08240">
    <property type="entry name" value="ADH_N"/>
    <property type="match status" value="1"/>
</dbReference>
<dbReference type="PROSITE" id="PS01162">
    <property type="entry name" value="QOR_ZETA_CRYSTAL"/>
    <property type="match status" value="1"/>
</dbReference>
<evidence type="ECO:0000313" key="4">
    <source>
        <dbReference type="Proteomes" id="UP000578449"/>
    </source>
</evidence>
<dbReference type="SUPFAM" id="SSF51735">
    <property type="entry name" value="NAD(P)-binding Rossmann-fold domains"/>
    <property type="match status" value="1"/>
</dbReference>
<evidence type="ECO:0000256" key="1">
    <source>
        <dbReference type="ARBA" id="ARBA00023002"/>
    </source>
</evidence>
<dbReference type="InterPro" id="IPR036291">
    <property type="entry name" value="NAD(P)-bd_dom_sf"/>
</dbReference>
<dbReference type="Gene3D" id="3.40.50.720">
    <property type="entry name" value="NAD(P)-binding Rossmann-like Domain"/>
    <property type="match status" value="1"/>
</dbReference>
<reference evidence="3 4" key="1">
    <citation type="submission" date="2020-08" db="EMBL/GenBank/DDBJ databases">
        <title>Genomic Encyclopedia of Type Strains, Phase IV (KMG-IV): sequencing the most valuable type-strain genomes for metagenomic binning, comparative biology and taxonomic classification.</title>
        <authorList>
            <person name="Goeker M."/>
        </authorList>
    </citation>
    <scope>NUCLEOTIDE SEQUENCE [LARGE SCALE GENOMIC DNA]</scope>
    <source>
        <strain evidence="3 4">DSM 45615</strain>
    </source>
</reference>
<name>A0A840PPH3_9ACTN</name>
<proteinExistence type="predicted"/>
<dbReference type="PANTHER" id="PTHR11695">
    <property type="entry name" value="ALCOHOL DEHYDROGENASE RELATED"/>
    <property type="match status" value="1"/>
</dbReference>
<evidence type="ECO:0000259" key="2">
    <source>
        <dbReference type="SMART" id="SM00829"/>
    </source>
</evidence>
<feature type="domain" description="Enoyl reductase (ER)" evidence="2">
    <location>
        <begin position="20"/>
        <end position="327"/>
    </location>
</feature>
<dbReference type="InterPro" id="IPR020843">
    <property type="entry name" value="ER"/>
</dbReference>
<dbReference type="EMBL" id="JACHGN010000031">
    <property type="protein sequence ID" value="MBB5139620.1"/>
    <property type="molecule type" value="Genomic_DNA"/>
</dbReference>
<keyword evidence="1" id="KW-0560">Oxidoreductase</keyword>
<dbReference type="Pfam" id="PF13602">
    <property type="entry name" value="ADH_zinc_N_2"/>
    <property type="match status" value="1"/>
</dbReference>
<dbReference type="InterPro" id="IPR050700">
    <property type="entry name" value="YIM1/Zinc_Alcohol_DH_Fams"/>
</dbReference>
<protein>
    <submittedName>
        <fullName evidence="3">NADPH:quinone reductase-like Zn-dependent oxidoreductase</fullName>
    </submittedName>
</protein>
<dbReference type="GO" id="GO:0008270">
    <property type="term" value="F:zinc ion binding"/>
    <property type="evidence" value="ECO:0007669"/>
    <property type="project" value="InterPro"/>
</dbReference>
<accession>A0A840PPH3</accession>
<dbReference type="PANTHER" id="PTHR11695:SF294">
    <property type="entry name" value="RETICULON-4-INTERACTING PROTEIN 1, MITOCHONDRIAL"/>
    <property type="match status" value="1"/>
</dbReference>
<dbReference type="CDD" id="cd08267">
    <property type="entry name" value="MDR1"/>
    <property type="match status" value="1"/>
</dbReference>
<keyword evidence="4" id="KW-1185">Reference proteome</keyword>
<dbReference type="SUPFAM" id="SSF50129">
    <property type="entry name" value="GroES-like"/>
    <property type="match status" value="1"/>
</dbReference>
<gene>
    <name evidence="3" type="ORF">HNP84_009384</name>
</gene>
<dbReference type="InterPro" id="IPR013154">
    <property type="entry name" value="ADH-like_N"/>
</dbReference>
<dbReference type="SMART" id="SM00829">
    <property type="entry name" value="PKS_ER"/>
    <property type="match status" value="1"/>
</dbReference>
<dbReference type="AlphaFoldDB" id="A0A840PPH3"/>
<dbReference type="InterPro" id="IPR011032">
    <property type="entry name" value="GroES-like_sf"/>
</dbReference>
<dbReference type="InterPro" id="IPR002364">
    <property type="entry name" value="Quin_OxRdtase/zeta-crystal_CS"/>
</dbReference>
<dbReference type="GO" id="GO:0016491">
    <property type="term" value="F:oxidoreductase activity"/>
    <property type="evidence" value="ECO:0007669"/>
    <property type="project" value="UniProtKB-KW"/>
</dbReference>
<comment type="caution">
    <text evidence="3">The sequence shown here is derived from an EMBL/GenBank/DDBJ whole genome shotgun (WGS) entry which is preliminary data.</text>
</comment>
<dbReference type="RefSeq" id="WP_246519485.1">
    <property type="nucleotide sequence ID" value="NZ_BAABIX010000049.1"/>
</dbReference>
<organism evidence="3 4">
    <name type="scientific">Thermocatellispora tengchongensis</name>
    <dbReference type="NCBI Taxonomy" id="1073253"/>
    <lineage>
        <taxon>Bacteria</taxon>
        <taxon>Bacillati</taxon>
        <taxon>Actinomycetota</taxon>
        <taxon>Actinomycetes</taxon>
        <taxon>Streptosporangiales</taxon>
        <taxon>Streptosporangiaceae</taxon>
        <taxon>Thermocatellispora</taxon>
    </lineage>
</organism>
<evidence type="ECO:0000313" key="3">
    <source>
        <dbReference type="EMBL" id="MBB5139620.1"/>
    </source>
</evidence>
<sequence length="329" mass="34627">MTQSRTRPVTMRAIRYTAYGPPEALAVQDVPRPGIGDDEVLIRVRAASVNPGDLHYMRGTPYVFRLQAGPVRPRAHGLGGDLAGQVEQVGRNVTGLRPGDEVFGCGTGTLAEYVAVRHDAALARKPAGLSFEQAAAVPTAAVTALRACRGVRAGQKVLINGAAGGVGTFAVQIAKARGAEVTGVCGPANVETVRSIGADHVVDYTRQDFTRDGPRYDLLLDNVGNRTLAECRRTLAPGGALVPNSGTGGRWFGPLGRILRARLLAPVTRHRVVNFIAIPTRDDLTALCELIEAGQLTPVIGATYPLDQAAAAMAHLETGHARGKIVVTV</sequence>